<accession>A0A2P2PDT7</accession>
<reference evidence="1" key="1">
    <citation type="submission" date="2018-02" db="EMBL/GenBank/DDBJ databases">
        <title>Rhizophora mucronata_Transcriptome.</title>
        <authorList>
            <person name="Meera S.P."/>
            <person name="Sreeshan A."/>
            <person name="Augustine A."/>
        </authorList>
    </citation>
    <scope>NUCLEOTIDE SEQUENCE</scope>
    <source>
        <tissue evidence="1">Leaf</tissue>
    </source>
</reference>
<evidence type="ECO:0000313" key="1">
    <source>
        <dbReference type="EMBL" id="MBX52849.1"/>
    </source>
</evidence>
<name>A0A2P2PDT7_RHIMU</name>
<protein>
    <submittedName>
        <fullName evidence="1">Uncharacterized protein</fullName>
    </submittedName>
</protein>
<proteinExistence type="predicted"/>
<organism evidence="1">
    <name type="scientific">Rhizophora mucronata</name>
    <name type="common">Asiatic mangrove</name>
    <dbReference type="NCBI Taxonomy" id="61149"/>
    <lineage>
        <taxon>Eukaryota</taxon>
        <taxon>Viridiplantae</taxon>
        <taxon>Streptophyta</taxon>
        <taxon>Embryophyta</taxon>
        <taxon>Tracheophyta</taxon>
        <taxon>Spermatophyta</taxon>
        <taxon>Magnoliopsida</taxon>
        <taxon>eudicotyledons</taxon>
        <taxon>Gunneridae</taxon>
        <taxon>Pentapetalae</taxon>
        <taxon>rosids</taxon>
        <taxon>fabids</taxon>
        <taxon>Malpighiales</taxon>
        <taxon>Rhizophoraceae</taxon>
        <taxon>Rhizophora</taxon>
    </lineage>
</organism>
<sequence>MSGYMRIWVTYCFHAYTKKFLIST</sequence>
<dbReference type="AlphaFoldDB" id="A0A2P2PDT7"/>
<dbReference type="EMBL" id="GGEC01072365">
    <property type="protein sequence ID" value="MBX52849.1"/>
    <property type="molecule type" value="Transcribed_RNA"/>
</dbReference>